<feature type="transmembrane region" description="Helical" evidence="27">
    <location>
        <begin position="390"/>
        <end position="415"/>
    </location>
</feature>
<evidence type="ECO:0000313" key="31">
    <source>
        <dbReference type="VGNC" id="VGNC:73836"/>
    </source>
</evidence>
<dbReference type="GeneTree" id="ENSGT00940000156937"/>
<dbReference type="PROSITE" id="PS50835">
    <property type="entry name" value="IG_LIKE"/>
    <property type="match status" value="2"/>
</dbReference>
<dbReference type="GO" id="GO:1902414">
    <property type="term" value="P:protein localization to cell junction"/>
    <property type="evidence" value="ECO:0007669"/>
    <property type="project" value="Ensembl"/>
</dbReference>
<evidence type="ECO:0000256" key="23">
    <source>
        <dbReference type="ARBA" id="ARBA00062882"/>
    </source>
</evidence>
<keyword evidence="16 27" id="KW-0472">Membrane</keyword>
<keyword evidence="20" id="KW-0449">Lipoprotein</keyword>
<keyword evidence="12" id="KW-0744">Spermatogenesis</keyword>
<dbReference type="PaxDb" id="9544-ENSMMUP00000009302"/>
<keyword evidence="15 27" id="KW-1133">Transmembrane helix</keyword>
<dbReference type="Pfam" id="PF07686">
    <property type="entry name" value="V-set"/>
    <property type="match status" value="1"/>
</dbReference>
<evidence type="ECO:0000256" key="20">
    <source>
        <dbReference type="ARBA" id="ARBA00023288"/>
    </source>
</evidence>
<feature type="domain" description="Ig-like" evidence="28">
    <location>
        <begin position="287"/>
        <end position="384"/>
    </location>
</feature>
<dbReference type="Proteomes" id="UP000006718">
    <property type="component" value="Chromosome 14"/>
</dbReference>
<dbReference type="GO" id="GO:0001780">
    <property type="term" value="P:neutrophil homeostasis"/>
    <property type="evidence" value="ECO:0007669"/>
    <property type="project" value="Ensembl"/>
</dbReference>
<dbReference type="GO" id="GO:0098609">
    <property type="term" value="P:cell-cell adhesion"/>
    <property type="evidence" value="ECO:0000318"/>
    <property type="project" value="GO_Central"/>
</dbReference>
<dbReference type="GO" id="GO:0034394">
    <property type="term" value="P:protein localization to cell surface"/>
    <property type="evidence" value="ECO:0007669"/>
    <property type="project" value="Ensembl"/>
</dbReference>
<proteinExistence type="inferred from homology"/>
<evidence type="ECO:0000256" key="11">
    <source>
        <dbReference type="ARBA" id="ARBA00022782"/>
    </source>
</evidence>
<dbReference type="STRING" id="9544.ENSMMUP00000009302"/>
<dbReference type="GO" id="GO:0005902">
    <property type="term" value="C:microvillus"/>
    <property type="evidence" value="ECO:0007669"/>
    <property type="project" value="Ensembl"/>
</dbReference>
<dbReference type="GO" id="GO:0042803">
    <property type="term" value="F:protein homodimerization activity"/>
    <property type="evidence" value="ECO:0007669"/>
    <property type="project" value="InterPro"/>
</dbReference>
<feature type="domain" description="Ig-like" evidence="28">
    <location>
        <begin position="195"/>
        <end position="275"/>
    </location>
</feature>
<dbReference type="FunFam" id="2.60.40.10:FF:000766">
    <property type="entry name" value="junctional adhesion molecule C"/>
    <property type="match status" value="1"/>
</dbReference>
<keyword evidence="6" id="KW-0796">Tight junction</keyword>
<keyword evidence="9 27" id="KW-0812">Transmembrane</keyword>
<comment type="subunit">
    <text evidence="23">Interacts with ITGAM. Interacts with GORASP2.</text>
</comment>
<name>F7DYQ9_MACMU</name>
<keyword evidence="30" id="KW-1185">Reference proteome</keyword>
<evidence type="ECO:0000256" key="4">
    <source>
        <dbReference type="ARBA" id="ARBA00004613"/>
    </source>
</evidence>
<dbReference type="GO" id="GO:2000439">
    <property type="term" value="P:positive regulation of monocyte extravasation"/>
    <property type="evidence" value="ECO:0007669"/>
    <property type="project" value="Ensembl"/>
</dbReference>
<dbReference type="GO" id="GO:0097530">
    <property type="term" value="P:granulocyte migration"/>
    <property type="evidence" value="ECO:0007669"/>
    <property type="project" value="Ensembl"/>
</dbReference>
<dbReference type="GO" id="GO:0031941">
    <property type="term" value="C:filamentous actin"/>
    <property type="evidence" value="ECO:0007669"/>
    <property type="project" value="Ensembl"/>
</dbReference>
<keyword evidence="7" id="KW-1003">Cell membrane</keyword>
<evidence type="ECO:0000256" key="9">
    <source>
        <dbReference type="ARBA" id="ARBA00022692"/>
    </source>
</evidence>
<evidence type="ECO:0000259" key="28">
    <source>
        <dbReference type="PROSITE" id="PS50835"/>
    </source>
</evidence>
<accession>F7DYQ9</accession>
<evidence type="ECO:0000256" key="22">
    <source>
        <dbReference type="ARBA" id="ARBA00059937"/>
    </source>
</evidence>
<keyword evidence="13" id="KW-0130">Cell adhesion</keyword>
<dbReference type="GO" id="GO:0044291">
    <property type="term" value="C:cell-cell contact zone"/>
    <property type="evidence" value="ECO:0000318"/>
    <property type="project" value="GO_Central"/>
</dbReference>
<evidence type="ECO:0000256" key="16">
    <source>
        <dbReference type="ARBA" id="ARBA00023136"/>
    </source>
</evidence>
<keyword evidence="18" id="KW-1015">Disulfide bond</keyword>
<dbReference type="GO" id="GO:0097241">
    <property type="term" value="P:hematopoietic stem cell migration to bone marrow"/>
    <property type="evidence" value="ECO:0007669"/>
    <property type="project" value="Ensembl"/>
</dbReference>
<dbReference type="GO" id="GO:0090022">
    <property type="term" value="P:regulation of neutrophil chemotaxis"/>
    <property type="evidence" value="ECO:0007669"/>
    <property type="project" value="Ensembl"/>
</dbReference>
<dbReference type="PANTHER" id="PTHR44598:SF2">
    <property type="entry name" value="JUNCTIONAL ADHESION MOLECULE C"/>
    <property type="match status" value="1"/>
</dbReference>
<dbReference type="AlphaFoldDB" id="F7DYQ9"/>
<dbReference type="VEuPathDB" id="HostDB:ENSMMUG00000007100"/>
<comment type="subcellular location">
    <subcellularLocation>
        <location evidence="3">Cell junction</location>
        <location evidence="3">Desmosome</location>
    </subcellularLocation>
    <subcellularLocation>
        <location evidence="2">Cell junction</location>
        <location evidence="2">Tight junction</location>
    </subcellularLocation>
    <subcellularLocation>
        <location evidence="1">Cell membrane</location>
        <topology evidence="1">Single-pass type I membrane protein</topology>
    </subcellularLocation>
    <subcellularLocation>
        <location evidence="4">Secreted</location>
    </subcellularLocation>
</comment>
<dbReference type="GO" id="GO:0034333">
    <property type="term" value="P:adherens junction assembly"/>
    <property type="evidence" value="ECO:0007669"/>
    <property type="project" value="Ensembl"/>
</dbReference>
<dbReference type="GO" id="GO:0002250">
    <property type="term" value="P:adaptive immune response"/>
    <property type="evidence" value="ECO:0007669"/>
    <property type="project" value="Ensembl"/>
</dbReference>
<reference evidence="30" key="1">
    <citation type="journal article" date="2007" name="Science">
        <title>Evolutionary and biomedical insights from the rhesus macaque genome.</title>
        <authorList>
            <person name="Gibbs R.A."/>
            <person name="Rogers J."/>
            <person name="Katze M.G."/>
            <person name="Bumgarner R."/>
            <person name="Weinstock G.M."/>
            <person name="Mardis E.R."/>
            <person name="Remington K.A."/>
            <person name="Strausberg R.L."/>
            <person name="Venter J.C."/>
            <person name="Wilson R.K."/>
            <person name="Batzer M.A."/>
            <person name="Bustamante C.D."/>
            <person name="Eichler E.E."/>
            <person name="Hahn M.W."/>
            <person name="Hardison R.C."/>
            <person name="Makova K.D."/>
            <person name="Miller W."/>
            <person name="Milosavljevic A."/>
            <person name="Palermo R.E."/>
            <person name="Siepel A."/>
            <person name="Sikela J.M."/>
            <person name="Attaway T."/>
            <person name="Bell S."/>
            <person name="Bernard K.E."/>
            <person name="Buhay C.J."/>
            <person name="Chandrabose M.N."/>
            <person name="Dao M."/>
            <person name="Davis C."/>
            <person name="Delehaunty K.D."/>
            <person name="Ding Y."/>
            <person name="Dinh H.H."/>
            <person name="Dugan-Rocha S."/>
            <person name="Fulton L.A."/>
            <person name="Gabisi R.A."/>
            <person name="Garner T.T."/>
            <person name="Godfrey J."/>
            <person name="Hawes A.C."/>
            <person name="Hernandez J."/>
            <person name="Hines S."/>
            <person name="Holder M."/>
            <person name="Hume J."/>
            <person name="Jhangiani S.N."/>
            <person name="Joshi V."/>
            <person name="Khan Z.M."/>
            <person name="Kirkness E.F."/>
            <person name="Cree A."/>
            <person name="Fowler R.G."/>
            <person name="Lee S."/>
            <person name="Lewis L.R."/>
            <person name="Li Z."/>
            <person name="Liu Y.-S."/>
            <person name="Moore S.M."/>
            <person name="Muzny D."/>
            <person name="Nazareth L.V."/>
            <person name="Ngo D.N."/>
            <person name="Okwuonu G.O."/>
            <person name="Pai G."/>
            <person name="Parker D."/>
            <person name="Paul H.A."/>
            <person name="Pfannkoch C."/>
            <person name="Pohl C.S."/>
            <person name="Rogers Y.-H.C."/>
            <person name="Ruiz S.J."/>
            <person name="Sabo A."/>
            <person name="Santibanez J."/>
            <person name="Schneider B.W."/>
            <person name="Smith S.M."/>
            <person name="Sodergren E."/>
            <person name="Svatek A.F."/>
            <person name="Utterback T.R."/>
            <person name="Vattathil S."/>
            <person name="Warren W."/>
            <person name="White C.S."/>
            <person name="Chinwalla A.T."/>
            <person name="Feng Y."/>
            <person name="Halpern A.L."/>
            <person name="Hillier L.W."/>
            <person name="Huang X."/>
            <person name="Minx P."/>
            <person name="Nelson J.O."/>
            <person name="Pepin K.H."/>
            <person name="Qin X."/>
            <person name="Sutton G.G."/>
            <person name="Venter E."/>
            <person name="Walenz B.P."/>
            <person name="Wallis J.W."/>
            <person name="Worley K.C."/>
            <person name="Yang S.-P."/>
            <person name="Jones S.M."/>
            <person name="Marra M.A."/>
            <person name="Rocchi M."/>
            <person name="Schein J.E."/>
            <person name="Baertsch R."/>
            <person name="Clarke L."/>
            <person name="Csuros M."/>
            <person name="Glasscock J."/>
            <person name="Harris R.A."/>
            <person name="Havlak P."/>
            <person name="Jackson A.R."/>
            <person name="Jiang H."/>
            <person name="Liu Y."/>
            <person name="Messina D.N."/>
            <person name="Shen Y."/>
            <person name="Song H.X.-Z."/>
            <person name="Wylie T."/>
            <person name="Zhang L."/>
            <person name="Birney E."/>
            <person name="Han K."/>
            <person name="Konkel M.K."/>
            <person name="Lee J."/>
            <person name="Smit A.F.A."/>
            <person name="Ullmer B."/>
            <person name="Wang H."/>
            <person name="Xing J."/>
            <person name="Burhans R."/>
            <person name="Cheng Z."/>
            <person name="Karro J.E."/>
            <person name="Ma J."/>
            <person name="Raney B."/>
            <person name="She X."/>
            <person name="Cox M.J."/>
            <person name="Demuth J.P."/>
            <person name="Dumas L.J."/>
            <person name="Han S.-G."/>
            <person name="Hopkins J."/>
            <person name="Karimpour-Fard A."/>
            <person name="Kim Y.H."/>
            <person name="Pollack J.R."/>
            <person name="Vinar T."/>
            <person name="Addo-Quaye C."/>
            <person name="Degenhardt J."/>
            <person name="Denby A."/>
            <person name="Hubisz M.J."/>
            <person name="Indap A."/>
            <person name="Kosiol C."/>
            <person name="Lahn B.T."/>
            <person name="Lawson H.A."/>
            <person name="Marklein A."/>
            <person name="Nielsen R."/>
            <person name="Vallender E.J."/>
            <person name="Clark A.G."/>
            <person name="Ferguson B."/>
            <person name="Hernandez R.D."/>
            <person name="Hirani K."/>
            <person name="Kehrer-Sawatzki H."/>
            <person name="Kolb J."/>
            <person name="Patil S."/>
            <person name="Pu L.-L."/>
            <person name="Ren Y."/>
            <person name="Smith D.G."/>
            <person name="Wheeler D.A."/>
            <person name="Schenck I."/>
            <person name="Ball E.V."/>
            <person name="Chen R."/>
            <person name="Cooper D.N."/>
            <person name="Giardine B."/>
            <person name="Hsu F."/>
            <person name="Kent W.J."/>
            <person name="Lesk A."/>
            <person name="Nelson D.L."/>
            <person name="O'brien W.E."/>
            <person name="Pruefer K."/>
            <person name="Stenson P.D."/>
            <person name="Wallace J.C."/>
            <person name="Ke H."/>
            <person name="Liu X.-M."/>
            <person name="Wang P."/>
            <person name="Xiang A.P."/>
            <person name="Yang F."/>
            <person name="Barber G.P."/>
            <person name="Haussler D."/>
            <person name="Karolchik D."/>
            <person name="Kern A.D."/>
            <person name="Kuhn R.M."/>
            <person name="Smith K.E."/>
            <person name="Zwieg A.S."/>
        </authorList>
    </citation>
    <scope>NUCLEOTIDE SEQUENCE [LARGE SCALE GENOMIC DNA]</scope>
    <source>
        <strain evidence="30">17573</strain>
    </source>
</reference>
<dbReference type="InterPro" id="IPR042974">
    <property type="entry name" value="JAM-C"/>
</dbReference>
<dbReference type="GO" id="GO:0007286">
    <property type="term" value="P:spermatid development"/>
    <property type="evidence" value="ECO:0007669"/>
    <property type="project" value="Ensembl"/>
</dbReference>
<gene>
    <name evidence="29 31" type="primary">JAM3</name>
</gene>
<evidence type="ECO:0000256" key="19">
    <source>
        <dbReference type="ARBA" id="ARBA00023180"/>
    </source>
</evidence>
<evidence type="ECO:0000256" key="14">
    <source>
        <dbReference type="ARBA" id="ARBA00022949"/>
    </source>
</evidence>
<dbReference type="InterPro" id="IPR036179">
    <property type="entry name" value="Ig-like_dom_sf"/>
</dbReference>
<feature type="compositionally biased region" description="Polar residues" evidence="26">
    <location>
        <begin position="127"/>
        <end position="150"/>
    </location>
</feature>
<dbReference type="GO" id="GO:0098636">
    <property type="term" value="C:protein complex involved in cell adhesion"/>
    <property type="evidence" value="ECO:0000318"/>
    <property type="project" value="GO_Central"/>
</dbReference>
<keyword evidence="17" id="KW-0564">Palmitate</keyword>
<dbReference type="GO" id="GO:0042552">
    <property type="term" value="P:myelination"/>
    <property type="evidence" value="ECO:0007669"/>
    <property type="project" value="Ensembl"/>
</dbReference>
<dbReference type="Bgee" id="ENSMMUG00000007100">
    <property type="expression patterns" value="Expressed in spermatocyte and 22 other cell types or tissues"/>
</dbReference>
<dbReference type="InterPro" id="IPR013106">
    <property type="entry name" value="Ig_V-set"/>
</dbReference>
<evidence type="ECO:0000256" key="26">
    <source>
        <dbReference type="SAM" id="MobiDB-lite"/>
    </source>
</evidence>
<evidence type="ECO:0000256" key="25">
    <source>
        <dbReference type="ARBA" id="ARBA00077917"/>
    </source>
</evidence>
<dbReference type="GO" id="GO:0016477">
    <property type="term" value="P:cell migration"/>
    <property type="evidence" value="ECO:0000318"/>
    <property type="project" value="GO_Central"/>
</dbReference>
<evidence type="ECO:0000256" key="3">
    <source>
        <dbReference type="ARBA" id="ARBA00004568"/>
    </source>
</evidence>
<dbReference type="GO" id="GO:0005886">
    <property type="term" value="C:plasma membrane"/>
    <property type="evidence" value="ECO:0000318"/>
    <property type="project" value="GO_Central"/>
</dbReference>
<dbReference type="GO" id="GO:0046982">
    <property type="term" value="F:protein heterodimerization activity"/>
    <property type="evidence" value="ECO:0007669"/>
    <property type="project" value="InterPro"/>
</dbReference>
<feature type="region of interest" description="Disordered" evidence="26">
    <location>
        <begin position="107"/>
        <end position="153"/>
    </location>
</feature>
<dbReference type="CDD" id="cd20946">
    <property type="entry name" value="IgV_1_JAM1-like"/>
    <property type="match status" value="1"/>
</dbReference>
<evidence type="ECO:0000256" key="8">
    <source>
        <dbReference type="ARBA" id="ARBA00022525"/>
    </source>
</evidence>
<evidence type="ECO:0000256" key="1">
    <source>
        <dbReference type="ARBA" id="ARBA00004251"/>
    </source>
</evidence>
<dbReference type="Ensembl" id="ENSMMUT00000009908.4">
    <property type="protein sequence ID" value="ENSMMUP00000009302.4"/>
    <property type="gene ID" value="ENSMMUG00000007100.4"/>
</dbReference>
<dbReference type="GO" id="GO:0005923">
    <property type="term" value="C:bicellular tight junction"/>
    <property type="evidence" value="ECO:0007669"/>
    <property type="project" value="UniProtKB-SubCell"/>
</dbReference>
<organism evidence="29 30">
    <name type="scientific">Macaca mulatta</name>
    <name type="common">Rhesus macaque</name>
    <dbReference type="NCBI Taxonomy" id="9544"/>
    <lineage>
        <taxon>Eukaryota</taxon>
        <taxon>Metazoa</taxon>
        <taxon>Chordata</taxon>
        <taxon>Craniata</taxon>
        <taxon>Vertebrata</taxon>
        <taxon>Euteleostomi</taxon>
        <taxon>Mammalia</taxon>
        <taxon>Eutheria</taxon>
        <taxon>Euarchontoglires</taxon>
        <taxon>Primates</taxon>
        <taxon>Haplorrhini</taxon>
        <taxon>Catarrhini</taxon>
        <taxon>Cercopithecidae</taxon>
        <taxon>Cercopithecinae</taxon>
        <taxon>Macaca</taxon>
    </lineage>
</organism>
<evidence type="ECO:0000256" key="18">
    <source>
        <dbReference type="ARBA" id="ARBA00023157"/>
    </source>
</evidence>
<reference evidence="29" key="4">
    <citation type="submission" date="2025-09" db="UniProtKB">
        <authorList>
            <consortium name="Ensembl"/>
        </authorList>
    </citation>
    <scope>IDENTIFICATION</scope>
    <source>
        <strain evidence="29">17573</strain>
    </source>
</reference>
<keyword evidence="10" id="KW-0732">Signal</keyword>
<evidence type="ECO:0000313" key="29">
    <source>
        <dbReference type="Ensembl" id="ENSMMUP00000009302.4"/>
    </source>
</evidence>
<dbReference type="GO" id="GO:0002318">
    <property type="term" value="P:myeloid progenitor cell differentiation"/>
    <property type="evidence" value="ECO:0007669"/>
    <property type="project" value="Ensembl"/>
</dbReference>
<dbReference type="GO" id="GO:0033629">
    <property type="term" value="P:negative regulation of cell adhesion mediated by integrin"/>
    <property type="evidence" value="ECO:0007669"/>
    <property type="project" value="Ensembl"/>
</dbReference>
<dbReference type="PANTHER" id="PTHR44598">
    <property type="entry name" value="JUNCTIONAL ADHESION MOLECULE C"/>
    <property type="match status" value="1"/>
</dbReference>
<evidence type="ECO:0000256" key="7">
    <source>
        <dbReference type="ARBA" id="ARBA00022475"/>
    </source>
</evidence>
<keyword evidence="11" id="KW-0221">Differentiation</keyword>
<dbReference type="FunFam" id="2.60.40.10:FF:000342">
    <property type="entry name" value="Junctional adhesion molecule A"/>
    <property type="match status" value="1"/>
</dbReference>
<dbReference type="SMART" id="SM00408">
    <property type="entry name" value="IGc2"/>
    <property type="match status" value="2"/>
</dbReference>
<dbReference type="InterPro" id="IPR003599">
    <property type="entry name" value="Ig_sub"/>
</dbReference>
<evidence type="ECO:0000256" key="13">
    <source>
        <dbReference type="ARBA" id="ARBA00022889"/>
    </source>
</evidence>
<dbReference type="GO" id="GO:0005615">
    <property type="term" value="C:extracellular space"/>
    <property type="evidence" value="ECO:0007669"/>
    <property type="project" value="Ensembl"/>
</dbReference>
<dbReference type="GO" id="GO:0005794">
    <property type="term" value="C:Golgi apparatus"/>
    <property type="evidence" value="ECO:0007669"/>
    <property type="project" value="Ensembl"/>
</dbReference>
<evidence type="ECO:0000256" key="2">
    <source>
        <dbReference type="ARBA" id="ARBA00004435"/>
    </source>
</evidence>
<dbReference type="GO" id="GO:0034113">
    <property type="term" value="P:heterotypic cell-cell adhesion"/>
    <property type="evidence" value="ECO:0007669"/>
    <property type="project" value="Ensembl"/>
</dbReference>
<dbReference type="GO" id="GO:0098632">
    <property type="term" value="F:cell-cell adhesion mediator activity"/>
    <property type="evidence" value="ECO:0000318"/>
    <property type="project" value="GO_Central"/>
</dbReference>
<comment type="similarity">
    <text evidence="5">Belongs to the immunoglobulin superfamily.</text>
</comment>
<dbReference type="GO" id="GO:0030010">
    <property type="term" value="P:establishment of cell polarity"/>
    <property type="evidence" value="ECO:0007669"/>
    <property type="project" value="Ensembl"/>
</dbReference>
<dbReference type="SMR" id="F7DYQ9"/>
<keyword evidence="8" id="KW-0964">Secreted</keyword>
<keyword evidence="21" id="KW-0393">Immunoglobulin domain</keyword>
<evidence type="ECO:0000256" key="24">
    <source>
        <dbReference type="ARBA" id="ARBA00072514"/>
    </source>
</evidence>
<evidence type="ECO:0000256" key="17">
    <source>
        <dbReference type="ARBA" id="ARBA00023139"/>
    </source>
</evidence>
<keyword evidence="14" id="KW-0965">Cell junction</keyword>
<dbReference type="SUPFAM" id="SSF48726">
    <property type="entry name" value="Immunoglobulin"/>
    <property type="match status" value="2"/>
</dbReference>
<dbReference type="FunCoup" id="F7DYQ9">
    <property type="interactions" value="555"/>
</dbReference>
<dbReference type="InterPro" id="IPR003598">
    <property type="entry name" value="Ig_sub2"/>
</dbReference>
<evidence type="ECO:0000256" key="27">
    <source>
        <dbReference type="SAM" id="Phobius"/>
    </source>
</evidence>
<feature type="region of interest" description="Disordered" evidence="26">
    <location>
        <begin position="59"/>
        <end position="86"/>
    </location>
</feature>
<dbReference type="GO" id="GO:0001525">
    <property type="term" value="P:angiogenesis"/>
    <property type="evidence" value="ECO:0007669"/>
    <property type="project" value="Ensembl"/>
</dbReference>
<dbReference type="GO" id="GO:0030057">
    <property type="term" value="C:desmosome"/>
    <property type="evidence" value="ECO:0007669"/>
    <property type="project" value="UniProtKB-SubCell"/>
</dbReference>
<evidence type="ECO:0000256" key="15">
    <source>
        <dbReference type="ARBA" id="ARBA00022989"/>
    </source>
</evidence>
<dbReference type="GeneID" id="694042"/>
<dbReference type="OrthoDB" id="9942446at2759"/>
<evidence type="ECO:0000256" key="21">
    <source>
        <dbReference type="ARBA" id="ARBA00023319"/>
    </source>
</evidence>
<dbReference type="InParanoid" id="F7DYQ9"/>
<dbReference type="InterPro" id="IPR007110">
    <property type="entry name" value="Ig-like_dom"/>
</dbReference>
<dbReference type="Gene3D" id="2.60.40.10">
    <property type="entry name" value="Immunoglobulins"/>
    <property type="match status" value="2"/>
</dbReference>
<evidence type="ECO:0000256" key="5">
    <source>
        <dbReference type="ARBA" id="ARBA00008637"/>
    </source>
</evidence>
<dbReference type="InterPro" id="IPR013783">
    <property type="entry name" value="Ig-like_fold"/>
</dbReference>
<dbReference type="GO" id="GO:1905710">
    <property type="term" value="P:positive regulation of membrane permeability"/>
    <property type="evidence" value="ECO:0007669"/>
    <property type="project" value="Ensembl"/>
</dbReference>
<dbReference type="RefSeq" id="XP_028690016.1">
    <property type="nucleotide sequence ID" value="XM_028834183.1"/>
</dbReference>
<dbReference type="HOGENOM" id="CLU_067351_2_0_1"/>
<dbReference type="VGNC" id="VGNC:73836">
    <property type="gene designation" value="JAM3"/>
</dbReference>
<dbReference type="GO" id="GO:0019226">
    <property type="term" value="P:transmission of nerve impulse"/>
    <property type="evidence" value="ECO:0007669"/>
    <property type="project" value="Ensembl"/>
</dbReference>
<reference evidence="29" key="3">
    <citation type="submission" date="2025-08" db="UniProtKB">
        <authorList>
            <consortium name="Ensembl"/>
        </authorList>
    </citation>
    <scope>IDENTIFICATION</scope>
    <source>
        <strain evidence="29">17573</strain>
    </source>
</reference>
<dbReference type="CTD" id="83700"/>
<protein>
    <recommendedName>
        <fullName evidence="24">Junctional adhesion molecule C</fullName>
    </recommendedName>
    <alternativeName>
        <fullName evidence="25">Junctional adhesion molecule 3</fullName>
    </alternativeName>
</protein>
<sequence length="458" mass="49781">MAHRTSKLVSEDAVLSLAEVCPHAQDRRKCATYIPRKTAGELGTGTAVWRWRERGGASLLSHLSGGGGGDTPASARGTQPGGGAASPRVCLAAPAALWRPLAGARARCPSSRSPAGNGYSPADRAAVTTSARAAENSSRPLFSQLSSTSSREGRHGCVEDDGASCTSCQRLFLGCLIGAVNLKSSNRTPVVQEFESVELSCIITDSQTSDPRIEWKKIQDDQTTYVFFDNKIQGDLAGRAEILGKTSLKIWNVTRRDSALYRCEVVARNDRKEIDEIVIELTVQVKPVTPVCRVPKAVPVGKMATLYCQESEGHPRPHYSWYRNDVPLPTDSRANPRFRNSSFHLNSETGTLVFTAVHKDDSGQYYCIASNDAGSARCEEQEMEVYDLNIGGIIGGVLVVLAVLALITLGICCAYRRGYFINNKQDGESYKNPGKPDGVNYIRTDEEGDFRHKSSFVI</sequence>
<evidence type="ECO:0000256" key="10">
    <source>
        <dbReference type="ARBA" id="ARBA00022729"/>
    </source>
</evidence>
<dbReference type="GO" id="GO:0007160">
    <property type="term" value="P:cell-matrix adhesion"/>
    <property type="evidence" value="ECO:0007669"/>
    <property type="project" value="Ensembl"/>
</dbReference>
<dbReference type="GO" id="GO:0002523">
    <property type="term" value="P:leukocyte migration involved in inflammatory response"/>
    <property type="evidence" value="ECO:0007669"/>
    <property type="project" value="Ensembl"/>
</dbReference>
<comment type="function">
    <text evidence="22">Promotes chemotaxis of vascular endothelial cells and stimulates angiogenesis.</text>
</comment>
<dbReference type="GO" id="GO:0045176">
    <property type="term" value="P:apical protein localization"/>
    <property type="evidence" value="ECO:0007669"/>
    <property type="project" value="Ensembl"/>
</dbReference>
<dbReference type="SMART" id="SM00406">
    <property type="entry name" value="IGv"/>
    <property type="match status" value="1"/>
</dbReference>
<keyword evidence="19" id="KW-0325">Glycoprotein</keyword>
<dbReference type="SMART" id="SM00409">
    <property type="entry name" value="IG"/>
    <property type="match status" value="2"/>
</dbReference>
<dbReference type="GO" id="GO:0033010">
    <property type="term" value="C:paranodal junction"/>
    <property type="evidence" value="ECO:0007669"/>
    <property type="project" value="Ensembl"/>
</dbReference>
<evidence type="ECO:0000313" key="30">
    <source>
        <dbReference type="Proteomes" id="UP000006718"/>
    </source>
</evidence>
<dbReference type="GO" id="GO:0033624">
    <property type="term" value="P:negative regulation of integrin activation"/>
    <property type="evidence" value="ECO:0007669"/>
    <property type="project" value="Ensembl"/>
</dbReference>
<evidence type="ECO:0000256" key="6">
    <source>
        <dbReference type="ARBA" id="ARBA00022427"/>
    </source>
</evidence>
<dbReference type="ExpressionAtlas" id="F7DYQ9">
    <property type="expression patterns" value="baseline"/>
</dbReference>
<dbReference type="GO" id="GO:0090138">
    <property type="term" value="P:regulation of actin cytoskeleton organization by cell-cell adhesion"/>
    <property type="evidence" value="ECO:0007669"/>
    <property type="project" value="Ensembl"/>
</dbReference>
<dbReference type="GO" id="GO:0005178">
    <property type="term" value="F:integrin binding"/>
    <property type="evidence" value="ECO:0000318"/>
    <property type="project" value="GO_Central"/>
</dbReference>
<dbReference type="Pfam" id="PF13927">
    <property type="entry name" value="Ig_3"/>
    <property type="match status" value="1"/>
</dbReference>
<evidence type="ECO:0000256" key="12">
    <source>
        <dbReference type="ARBA" id="ARBA00022871"/>
    </source>
</evidence>
<reference evidence="29" key="2">
    <citation type="submission" date="2019-01" db="EMBL/GenBank/DDBJ databases">
        <authorList>
            <person name="Graves T."/>
            <person name="Eichler E.E."/>
            <person name="Wilson R.K."/>
        </authorList>
    </citation>
    <scope>NUCLEOTIDE SEQUENCE [LARGE SCALE GENOMIC DNA]</scope>
    <source>
        <strain evidence="29">17573</strain>
    </source>
</reference>
<dbReference type="GO" id="GO:0043220">
    <property type="term" value="C:Schmidt-Lanterman incisure"/>
    <property type="evidence" value="ECO:0007669"/>
    <property type="project" value="Ensembl"/>
</dbReference>
<dbReference type="KEGG" id="mcc:694042"/>